<dbReference type="WBParaSite" id="maker-uti_cns_0047570-snap-gene-0.3-mRNA-1">
    <property type="protein sequence ID" value="maker-uti_cns_0047570-snap-gene-0.3-mRNA-1"/>
    <property type="gene ID" value="maker-uti_cns_0047570-snap-gene-0.3"/>
</dbReference>
<proteinExistence type="predicted"/>
<name>A0A1I8H2N7_9PLAT</name>
<evidence type="ECO:0000256" key="1">
    <source>
        <dbReference type="SAM" id="MobiDB-lite"/>
    </source>
</evidence>
<evidence type="ECO:0000313" key="3">
    <source>
        <dbReference type="WBParaSite" id="maker-uti_cns_0004101-snap-gene-0.2-mRNA-1"/>
    </source>
</evidence>
<protein>
    <submittedName>
        <fullName evidence="3 4">Uncharacterized protein</fullName>
    </submittedName>
</protein>
<dbReference type="WBParaSite" id="maker-uti_cns_0004101-snap-gene-0.2-mRNA-1">
    <property type="protein sequence ID" value="maker-uti_cns_0004101-snap-gene-0.2-mRNA-1"/>
    <property type="gene ID" value="maker-uti_cns_0004101-snap-gene-0.2"/>
</dbReference>
<feature type="compositionally biased region" description="Polar residues" evidence="1">
    <location>
        <begin position="8"/>
        <end position="20"/>
    </location>
</feature>
<feature type="region of interest" description="Disordered" evidence="1">
    <location>
        <begin position="1"/>
        <end position="20"/>
    </location>
</feature>
<organism evidence="2 3">
    <name type="scientific">Macrostomum lignano</name>
    <dbReference type="NCBI Taxonomy" id="282301"/>
    <lineage>
        <taxon>Eukaryota</taxon>
        <taxon>Metazoa</taxon>
        <taxon>Spiralia</taxon>
        <taxon>Lophotrochozoa</taxon>
        <taxon>Platyhelminthes</taxon>
        <taxon>Rhabditophora</taxon>
        <taxon>Macrostomorpha</taxon>
        <taxon>Macrostomida</taxon>
        <taxon>Macrostomidae</taxon>
        <taxon>Macrostomum</taxon>
    </lineage>
</organism>
<keyword evidence="2" id="KW-1185">Reference proteome</keyword>
<accession>A0A1I8H2N7</accession>
<dbReference type="Proteomes" id="UP000095280">
    <property type="component" value="Unplaced"/>
</dbReference>
<sequence length="20" mass="2257">MPHLQLVPQVNGSESFWSCP</sequence>
<evidence type="ECO:0000313" key="4">
    <source>
        <dbReference type="WBParaSite" id="maker-uti_cns_0047570-snap-gene-0.3-mRNA-1"/>
    </source>
</evidence>
<dbReference type="AlphaFoldDB" id="A0A1I8H2N7"/>
<evidence type="ECO:0000313" key="2">
    <source>
        <dbReference type="Proteomes" id="UP000095280"/>
    </source>
</evidence>
<reference evidence="3 4" key="1">
    <citation type="submission" date="2016-11" db="UniProtKB">
        <authorList>
            <consortium name="WormBaseParasite"/>
        </authorList>
    </citation>
    <scope>IDENTIFICATION</scope>
</reference>